<feature type="transmembrane region" description="Helical" evidence="2">
    <location>
        <begin position="36"/>
        <end position="55"/>
    </location>
</feature>
<keyword evidence="2" id="KW-1133">Transmembrane helix</keyword>
<feature type="transmembrane region" description="Helical" evidence="2">
    <location>
        <begin position="103"/>
        <end position="124"/>
    </location>
</feature>
<dbReference type="PROSITE" id="PS50930">
    <property type="entry name" value="HTH_LYTTR"/>
    <property type="match status" value="1"/>
</dbReference>
<feature type="compositionally biased region" description="Pro residues" evidence="1">
    <location>
        <begin position="178"/>
        <end position="189"/>
    </location>
</feature>
<feature type="transmembrane region" description="Helical" evidence="2">
    <location>
        <begin position="67"/>
        <end position="91"/>
    </location>
</feature>
<evidence type="ECO:0000313" key="4">
    <source>
        <dbReference type="EMBL" id="NBE08132.1"/>
    </source>
</evidence>
<evidence type="ECO:0000256" key="2">
    <source>
        <dbReference type="SAM" id="Phobius"/>
    </source>
</evidence>
<dbReference type="InterPro" id="IPR007492">
    <property type="entry name" value="LytTR_DNA-bd_dom"/>
</dbReference>
<dbReference type="EMBL" id="JAAATW010000002">
    <property type="protein sequence ID" value="NBE08132.1"/>
    <property type="molecule type" value="Genomic_DNA"/>
</dbReference>
<name>A0ABW9Y6D2_9RHOB</name>
<dbReference type="SMART" id="SM00850">
    <property type="entry name" value="LytTR"/>
    <property type="match status" value="1"/>
</dbReference>
<evidence type="ECO:0000259" key="3">
    <source>
        <dbReference type="PROSITE" id="PS50930"/>
    </source>
</evidence>
<dbReference type="Pfam" id="PF04397">
    <property type="entry name" value="LytTR"/>
    <property type="match status" value="1"/>
</dbReference>
<keyword evidence="5" id="KW-1185">Reference proteome</keyword>
<feature type="domain" description="HTH LytTR-type" evidence="3">
    <location>
        <begin position="211"/>
        <end position="298"/>
    </location>
</feature>
<organism evidence="4 5">
    <name type="scientific">Paragemmobacter ruber</name>
    <dbReference type="NCBI Taxonomy" id="1985673"/>
    <lineage>
        <taxon>Bacteria</taxon>
        <taxon>Pseudomonadati</taxon>
        <taxon>Pseudomonadota</taxon>
        <taxon>Alphaproteobacteria</taxon>
        <taxon>Rhodobacterales</taxon>
        <taxon>Paracoccaceae</taxon>
        <taxon>Paragemmobacter</taxon>
    </lineage>
</organism>
<gene>
    <name evidence="4" type="ORF">GU920_11335</name>
</gene>
<keyword evidence="2" id="KW-0812">Transmembrane</keyword>
<accession>A0ABW9Y6D2</accession>
<evidence type="ECO:0000313" key="5">
    <source>
        <dbReference type="Proteomes" id="UP001517376"/>
    </source>
</evidence>
<comment type="caution">
    <text evidence="4">The sequence shown here is derived from an EMBL/GenBank/DDBJ whole genome shotgun (WGS) entry which is preliminary data.</text>
</comment>
<evidence type="ECO:0000256" key="1">
    <source>
        <dbReference type="SAM" id="MobiDB-lite"/>
    </source>
</evidence>
<proteinExistence type="predicted"/>
<keyword evidence="2" id="KW-0472">Membrane</keyword>
<feature type="transmembrane region" description="Helical" evidence="2">
    <location>
        <begin position="136"/>
        <end position="157"/>
    </location>
</feature>
<dbReference type="Proteomes" id="UP001517376">
    <property type="component" value="Unassembled WGS sequence"/>
</dbReference>
<sequence>MAARSARSEASMPLAPAPLLAQSFNELWPILRARGFWAGLFALGIVLGIAGPYGTAATLPLEWRLCYWLSITLATGTCGFVLGFVGCDLLHAMGLPKLIAGPLAGAITGLPVSGIVLSINAVFLAAGDLAMSGVPLVLSIIAVSAVISLATTVTFFLTPAAPQVPRAAGMTPDHPHADPTPPDPTPPNAHQPDPNQPRLLARLPAHLRGPLIALTATDHYTEVTTAHGTTRLLLRLSDAIAETVPTPGLRIHRSHWVALDQIIGARRDGPRAIVTLSDRRDRPASRRSLPQLEEAGFLMPR</sequence>
<protein>
    <recommendedName>
        <fullName evidence="3">HTH LytTR-type domain-containing protein</fullName>
    </recommendedName>
</protein>
<dbReference type="RefSeq" id="WP_161767119.1">
    <property type="nucleotide sequence ID" value="NZ_JAAATW010000002.1"/>
</dbReference>
<feature type="region of interest" description="Disordered" evidence="1">
    <location>
        <begin position="166"/>
        <end position="197"/>
    </location>
</feature>
<reference evidence="5" key="1">
    <citation type="submission" date="2020-01" db="EMBL/GenBank/DDBJ databases">
        <title>Sphingomonas sp. strain CSW-10.</title>
        <authorList>
            <person name="Chen W.-M."/>
        </authorList>
    </citation>
    <scope>NUCLEOTIDE SEQUENCE [LARGE SCALE GENOMIC DNA]</scope>
    <source>
        <strain evidence="5">CCP-1</strain>
    </source>
</reference>